<dbReference type="SUPFAM" id="SSF52507">
    <property type="entry name" value="Homo-oligomeric flavin-containing Cys decarboxylases, HFCD"/>
    <property type="match status" value="1"/>
</dbReference>
<evidence type="ECO:0000313" key="2">
    <source>
        <dbReference type="EMBL" id="KKA19387.1"/>
    </source>
</evidence>
<feature type="domain" description="Flavoprotein" evidence="1">
    <location>
        <begin position="1"/>
        <end position="103"/>
    </location>
</feature>
<dbReference type="InterPro" id="IPR003382">
    <property type="entry name" value="Flavoprotein"/>
</dbReference>
<dbReference type="GeneID" id="25318931"/>
<dbReference type="AlphaFoldDB" id="A0A0F4YM70"/>
<organism evidence="2 3">
    <name type="scientific">Rasamsonia emersonii (strain ATCC 16479 / CBS 393.64 / IMI 116815)</name>
    <dbReference type="NCBI Taxonomy" id="1408163"/>
    <lineage>
        <taxon>Eukaryota</taxon>
        <taxon>Fungi</taxon>
        <taxon>Dikarya</taxon>
        <taxon>Ascomycota</taxon>
        <taxon>Pezizomycotina</taxon>
        <taxon>Eurotiomycetes</taxon>
        <taxon>Eurotiomycetidae</taxon>
        <taxon>Eurotiales</taxon>
        <taxon>Trichocomaceae</taxon>
        <taxon>Rasamsonia</taxon>
    </lineage>
</organism>
<evidence type="ECO:0000313" key="3">
    <source>
        <dbReference type="Proteomes" id="UP000053958"/>
    </source>
</evidence>
<dbReference type="GO" id="GO:0003824">
    <property type="term" value="F:catalytic activity"/>
    <property type="evidence" value="ECO:0007669"/>
    <property type="project" value="InterPro"/>
</dbReference>
<proteinExistence type="predicted"/>
<dbReference type="Gene3D" id="3.40.50.1950">
    <property type="entry name" value="Flavin prenyltransferase-like"/>
    <property type="match status" value="1"/>
</dbReference>
<accession>A0A0F4YM70</accession>
<gene>
    <name evidence="2" type="ORF">T310_6634</name>
</gene>
<evidence type="ECO:0000259" key="1">
    <source>
        <dbReference type="Pfam" id="PF02441"/>
    </source>
</evidence>
<sequence>MSKWAQATIKYETSYSIPDVAGLATGRTWSISDMAAPMSSGSWKCDGMLIAPCSVKTLAAIRAGYAEDLISRSADLGVIIFPAVPAFYARPKGLDDVVNHSVARIMDCFGIDPEGLMPEEGRWHGFRK</sequence>
<protein>
    <recommendedName>
        <fullName evidence="1">Flavoprotein domain-containing protein</fullName>
    </recommendedName>
</protein>
<reference evidence="2 3" key="1">
    <citation type="submission" date="2015-04" db="EMBL/GenBank/DDBJ databases">
        <authorList>
            <person name="Heijne W.H."/>
            <person name="Fedorova N.D."/>
            <person name="Nierman W.C."/>
            <person name="Vollebregt A.W."/>
            <person name="Zhao Z."/>
            <person name="Wu L."/>
            <person name="Kumar M."/>
            <person name="Stam H."/>
            <person name="van den Berg M.A."/>
            <person name="Pel H.J."/>
        </authorList>
    </citation>
    <scope>NUCLEOTIDE SEQUENCE [LARGE SCALE GENOMIC DNA]</scope>
    <source>
        <strain evidence="2 3">CBS 393.64</strain>
    </source>
</reference>
<keyword evidence="3" id="KW-1185">Reference proteome</keyword>
<dbReference type="EMBL" id="LASV01000353">
    <property type="protein sequence ID" value="KKA19387.1"/>
    <property type="molecule type" value="Genomic_DNA"/>
</dbReference>
<dbReference type="RefSeq" id="XP_013325999.1">
    <property type="nucleotide sequence ID" value="XM_013470545.1"/>
</dbReference>
<comment type="caution">
    <text evidence="2">The sequence shown here is derived from an EMBL/GenBank/DDBJ whole genome shotgun (WGS) entry which is preliminary data.</text>
</comment>
<dbReference type="Pfam" id="PF02441">
    <property type="entry name" value="Flavoprotein"/>
    <property type="match status" value="1"/>
</dbReference>
<name>A0A0F4YM70_RASE3</name>
<dbReference type="Proteomes" id="UP000053958">
    <property type="component" value="Unassembled WGS sequence"/>
</dbReference>
<dbReference type="OrthoDB" id="4215012at2759"/>
<dbReference type="InterPro" id="IPR036551">
    <property type="entry name" value="Flavin_trans-like"/>
</dbReference>